<accession>A0AAN6MZZ9</accession>
<keyword evidence="2" id="KW-1185">Reference proteome</keyword>
<dbReference type="Proteomes" id="UP001303473">
    <property type="component" value="Unassembled WGS sequence"/>
</dbReference>
<evidence type="ECO:0000313" key="1">
    <source>
        <dbReference type="EMBL" id="KAK3936504.1"/>
    </source>
</evidence>
<protein>
    <submittedName>
        <fullName evidence="1">Uncharacterized protein</fullName>
    </submittedName>
</protein>
<sequence length="74" mass="8926">MKGEWQDGLAFFSINWLVLLRFPYLAFSTLFQVPQLLRCKDVHLPKLYWCVASHQHILNPFFIHHRSNERDSRI</sequence>
<name>A0AAN6MZZ9_9PEZI</name>
<dbReference type="EMBL" id="MU853881">
    <property type="protein sequence ID" value="KAK3936504.1"/>
    <property type="molecule type" value="Genomic_DNA"/>
</dbReference>
<comment type="caution">
    <text evidence="1">The sequence shown here is derived from an EMBL/GenBank/DDBJ whole genome shotgun (WGS) entry which is preliminary data.</text>
</comment>
<organism evidence="1 2">
    <name type="scientific">Diplogelasinospora grovesii</name>
    <dbReference type="NCBI Taxonomy" id="303347"/>
    <lineage>
        <taxon>Eukaryota</taxon>
        <taxon>Fungi</taxon>
        <taxon>Dikarya</taxon>
        <taxon>Ascomycota</taxon>
        <taxon>Pezizomycotina</taxon>
        <taxon>Sordariomycetes</taxon>
        <taxon>Sordariomycetidae</taxon>
        <taxon>Sordariales</taxon>
        <taxon>Diplogelasinosporaceae</taxon>
        <taxon>Diplogelasinospora</taxon>
    </lineage>
</organism>
<dbReference type="AlphaFoldDB" id="A0AAN6MZZ9"/>
<gene>
    <name evidence="1" type="ORF">QBC46DRAFT_394873</name>
</gene>
<proteinExistence type="predicted"/>
<evidence type="ECO:0000313" key="2">
    <source>
        <dbReference type="Proteomes" id="UP001303473"/>
    </source>
</evidence>
<reference evidence="2" key="1">
    <citation type="journal article" date="2023" name="Mol. Phylogenet. Evol.">
        <title>Genome-scale phylogeny and comparative genomics of the fungal order Sordariales.</title>
        <authorList>
            <person name="Hensen N."/>
            <person name="Bonometti L."/>
            <person name="Westerberg I."/>
            <person name="Brannstrom I.O."/>
            <person name="Guillou S."/>
            <person name="Cros-Aarteil S."/>
            <person name="Calhoun S."/>
            <person name="Haridas S."/>
            <person name="Kuo A."/>
            <person name="Mondo S."/>
            <person name="Pangilinan J."/>
            <person name="Riley R."/>
            <person name="LaButti K."/>
            <person name="Andreopoulos B."/>
            <person name="Lipzen A."/>
            <person name="Chen C."/>
            <person name="Yan M."/>
            <person name="Daum C."/>
            <person name="Ng V."/>
            <person name="Clum A."/>
            <person name="Steindorff A."/>
            <person name="Ohm R.A."/>
            <person name="Martin F."/>
            <person name="Silar P."/>
            <person name="Natvig D.O."/>
            <person name="Lalanne C."/>
            <person name="Gautier V."/>
            <person name="Ament-Velasquez S.L."/>
            <person name="Kruys A."/>
            <person name="Hutchinson M.I."/>
            <person name="Powell A.J."/>
            <person name="Barry K."/>
            <person name="Miller A.N."/>
            <person name="Grigoriev I.V."/>
            <person name="Debuchy R."/>
            <person name="Gladieux P."/>
            <person name="Hiltunen Thoren M."/>
            <person name="Johannesson H."/>
        </authorList>
    </citation>
    <scope>NUCLEOTIDE SEQUENCE [LARGE SCALE GENOMIC DNA]</scope>
    <source>
        <strain evidence="2">CBS 340.73</strain>
    </source>
</reference>